<gene>
    <name evidence="2" type="ORF">VAMP_22n188</name>
</gene>
<keyword evidence="3" id="KW-1185">Reference proteome</keyword>
<name>A0ABS5QKH6_9BACT</name>
<keyword evidence="1" id="KW-0812">Transmembrane</keyword>
<protein>
    <submittedName>
        <fullName evidence="2">Uncharacterized protein</fullName>
    </submittedName>
</protein>
<dbReference type="RefSeq" id="WP_213348570.1">
    <property type="nucleotide sequence ID" value="NZ_JAEDAM010000013.1"/>
</dbReference>
<sequence>MKFFHVSGLKEIDEVQEKVDLLISEDSANSVREVLKPFGLVVLSLKEYYSDIKEFGLVEFKYDLEGRSIYGVLSEKKVRDGYHLLHKYGFPIIYINNLANPLTDDKISLVLDKLQKEVNLHEEEKNAELEKKSKKSKKSNIDKSVEKSLEKAKSIIETVIQDYEDFKVEYSDFLTVQKTKKTDDIIGKIKTIRMGGNVDKMGILVEQVLSFMENIEEEYLAYSKNSETNSMNDEIIDELDFVVEYGKYKKSKKFTEVGSFTDVKKTKNDNYYAALGKPGIYLKVLYKELSTKFSSLSYFSNIFYKFIDLLLLFLLIEISIYYVYLNINDGNTSGAFFYMINIGIFGILFWVIKLITNNSFILNIILFVVVVILFLFVRSLFLNTLAI</sequence>
<evidence type="ECO:0000256" key="1">
    <source>
        <dbReference type="SAM" id="Phobius"/>
    </source>
</evidence>
<dbReference type="Proteomes" id="UP000680365">
    <property type="component" value="Unassembled WGS sequence"/>
</dbReference>
<comment type="caution">
    <text evidence="2">The sequence shown here is derived from an EMBL/GenBank/DDBJ whole genome shotgun (WGS) entry which is preliminary data.</text>
</comment>
<keyword evidence="1" id="KW-1133">Transmembrane helix</keyword>
<proteinExistence type="predicted"/>
<feature type="transmembrane region" description="Helical" evidence="1">
    <location>
        <begin position="336"/>
        <end position="355"/>
    </location>
</feature>
<keyword evidence="1" id="KW-0472">Membrane</keyword>
<feature type="transmembrane region" description="Helical" evidence="1">
    <location>
        <begin position="360"/>
        <end position="381"/>
    </location>
</feature>
<organism evidence="2 3">
    <name type="scientific">Candidatus Vampirococcus lugosii</name>
    <dbReference type="NCBI Taxonomy" id="2789015"/>
    <lineage>
        <taxon>Bacteria</taxon>
        <taxon>Candidatus Absconditibacteriota</taxon>
        <taxon>Vampirococcus</taxon>
    </lineage>
</organism>
<evidence type="ECO:0000313" key="3">
    <source>
        <dbReference type="Proteomes" id="UP000680365"/>
    </source>
</evidence>
<evidence type="ECO:0000313" key="2">
    <source>
        <dbReference type="EMBL" id="MBS8121740.1"/>
    </source>
</evidence>
<reference evidence="2 3" key="1">
    <citation type="journal article" date="2021" name="Nat. Commun.">
        <title>Reductive evolution and unique predatory mode in the CPR bacterium Vampirococcus lugosii.</title>
        <authorList>
            <person name="Moreira D."/>
            <person name="Zivanovic Y."/>
            <person name="Lopez-Archilla A.I."/>
            <person name="Iniesto M."/>
            <person name="Lopez-Garcia P."/>
        </authorList>
    </citation>
    <scope>NUCLEOTIDE SEQUENCE [LARGE SCALE GENOMIC DNA]</scope>
    <source>
        <strain evidence="2">Chiprana</strain>
    </source>
</reference>
<feature type="transmembrane region" description="Helical" evidence="1">
    <location>
        <begin position="302"/>
        <end position="324"/>
    </location>
</feature>
<accession>A0ABS5QKH6</accession>
<dbReference type="EMBL" id="JAEDAM010000013">
    <property type="protein sequence ID" value="MBS8121740.1"/>
    <property type="molecule type" value="Genomic_DNA"/>
</dbReference>